<reference evidence="2 3" key="1">
    <citation type="journal article" date="2007" name="Science">
        <title>The Fusarium graminearum genome reveals a link between localized polymorphism and pathogen specialization.</title>
        <authorList>
            <person name="Cuomo C.A."/>
            <person name="Gueldener U."/>
            <person name="Xu J.-R."/>
            <person name="Trail F."/>
            <person name="Turgeon B.G."/>
            <person name="Di Pietro A."/>
            <person name="Walton J.D."/>
            <person name="Ma L.-J."/>
            <person name="Baker S.E."/>
            <person name="Rep M."/>
            <person name="Adam G."/>
            <person name="Antoniw J."/>
            <person name="Baldwin T."/>
            <person name="Calvo S.E."/>
            <person name="Chang Y.-L."/>
            <person name="DeCaprio D."/>
            <person name="Gale L.R."/>
            <person name="Gnerre S."/>
            <person name="Goswami R.S."/>
            <person name="Hammond-Kosack K."/>
            <person name="Harris L.J."/>
            <person name="Hilburn K."/>
            <person name="Kennell J.C."/>
            <person name="Kroken S."/>
            <person name="Magnuson J.K."/>
            <person name="Mannhaupt G."/>
            <person name="Mauceli E.W."/>
            <person name="Mewes H.-W."/>
            <person name="Mitterbauer R."/>
            <person name="Muehlbauer G."/>
            <person name="Muensterkoetter M."/>
            <person name="Nelson D."/>
            <person name="O'Donnell K."/>
            <person name="Ouellet T."/>
            <person name="Qi W."/>
            <person name="Quesneville H."/>
            <person name="Roncero M.I.G."/>
            <person name="Seong K.-Y."/>
            <person name="Tetko I.V."/>
            <person name="Urban M."/>
            <person name="Waalwijk C."/>
            <person name="Ward T.J."/>
            <person name="Yao J."/>
            <person name="Birren B.W."/>
            <person name="Kistler H.C."/>
        </authorList>
    </citation>
    <scope>NUCLEOTIDE SEQUENCE [LARGE SCALE GENOMIC DNA]</scope>
    <source>
        <strain evidence="3">ATCC MYA-4620 / CBS 123657 / FGSC 9075 / NRRL 31084 / PH-1</strain>
        <strain evidence="2">PH-1 / ATCC MYA-4620 / FGSC 9075 / NRRL 31084</strain>
    </source>
</reference>
<evidence type="ECO:0000313" key="1">
    <source>
        <dbReference type="EMBL" id="CEF76750.1"/>
    </source>
</evidence>
<reference evidence="1 3" key="3">
    <citation type="journal article" date="2015" name="BMC Genomics">
        <title>The completed genome sequence of the pathogenic ascomycete fungus Fusarium graminearum.</title>
        <authorList>
            <person name="King R."/>
            <person name="Urban M."/>
            <person name="Hammond-Kosack M.C."/>
            <person name="Hassani-Pak K."/>
            <person name="Hammond-Kosack K.E."/>
        </authorList>
    </citation>
    <scope>NUCLEOTIDE SEQUENCE [LARGE SCALE GENOMIC DNA]</scope>
    <source>
        <strain evidence="3">ATCC MYA-4620 / CBS 123657 / FGSC 9075 / NRRL 31084 / PH-1</strain>
        <strain evidence="1">PH-1</strain>
    </source>
</reference>
<accession>A0A0E0RZS5</accession>
<dbReference type="EMBL" id="HG970333">
    <property type="protein sequence ID" value="CEF76750.1"/>
    <property type="molecule type" value="Genomic_DNA"/>
</dbReference>
<organism evidence="1 3">
    <name type="scientific">Gibberella zeae (strain ATCC MYA-4620 / CBS 123657 / FGSC 9075 / NRRL 31084 / PH-1)</name>
    <name type="common">Wheat head blight fungus</name>
    <name type="synonym">Fusarium graminearum</name>
    <dbReference type="NCBI Taxonomy" id="229533"/>
    <lineage>
        <taxon>Eukaryota</taxon>
        <taxon>Fungi</taxon>
        <taxon>Dikarya</taxon>
        <taxon>Ascomycota</taxon>
        <taxon>Pezizomycotina</taxon>
        <taxon>Sordariomycetes</taxon>
        <taxon>Hypocreomycetidae</taxon>
        <taxon>Hypocreales</taxon>
        <taxon>Nectriaceae</taxon>
        <taxon>Fusarium</taxon>
    </lineage>
</organism>
<evidence type="ECO:0000313" key="2">
    <source>
        <dbReference type="EnsemblFungi" id="CEF76750"/>
    </source>
</evidence>
<sequence length="50" mass="5677">MAEEWGFFTRKISPLLVSTATYPIGLPRKVTWIGWENISLECNTSSKLFG</sequence>
<dbReference type="AlphaFoldDB" id="A0A098DE78"/>
<gene>
    <name evidence="1" type="ORF">FGRAMPH1_01T09895</name>
</gene>
<protein>
    <submittedName>
        <fullName evidence="1">Chromosome 2, complete genome</fullName>
    </submittedName>
</protein>
<dbReference type="Proteomes" id="UP000070720">
    <property type="component" value="Chromosome 2"/>
</dbReference>
<dbReference type="InParanoid" id="A0A098DE78"/>
<dbReference type="EnsemblFungi" id="CEF76750">
    <property type="protein sequence ID" value="CEF76750"/>
    <property type="gene ID" value="FGRRES_15480"/>
</dbReference>
<dbReference type="VEuPathDB" id="FungiDB:FGRAMPH1_01G09895"/>
<proteinExistence type="predicted"/>
<evidence type="ECO:0000313" key="3">
    <source>
        <dbReference type="Proteomes" id="UP000070720"/>
    </source>
</evidence>
<accession>A0A098DE78</accession>
<reference evidence="2" key="4">
    <citation type="submission" date="2017-01" db="UniProtKB">
        <authorList>
            <consortium name="EnsemblFungi"/>
        </authorList>
    </citation>
    <scope>IDENTIFICATION</scope>
    <source>
        <strain evidence="2">PH-1 / ATCC MYA-4620 / FGSC 9075 / NRRL 31084</strain>
    </source>
</reference>
<keyword evidence="3" id="KW-1185">Reference proteome</keyword>
<reference evidence="2 3" key="2">
    <citation type="journal article" date="2010" name="Nature">
        <title>Comparative genomics reveals mobile pathogenicity chromosomes in Fusarium.</title>
        <authorList>
            <person name="Ma L.J."/>
            <person name="van der Does H.C."/>
            <person name="Borkovich K.A."/>
            <person name="Coleman J.J."/>
            <person name="Daboussi M.J."/>
            <person name="Di Pietro A."/>
            <person name="Dufresne M."/>
            <person name="Freitag M."/>
            <person name="Grabherr M."/>
            <person name="Henrissat B."/>
            <person name="Houterman P.M."/>
            <person name="Kang S."/>
            <person name="Shim W.B."/>
            <person name="Woloshuk C."/>
            <person name="Xie X."/>
            <person name="Xu J.R."/>
            <person name="Antoniw J."/>
            <person name="Baker S.E."/>
            <person name="Bluhm B.H."/>
            <person name="Breakspear A."/>
            <person name="Brown D.W."/>
            <person name="Butchko R.A."/>
            <person name="Chapman S."/>
            <person name="Coulson R."/>
            <person name="Coutinho P.M."/>
            <person name="Danchin E.G."/>
            <person name="Diener A."/>
            <person name="Gale L.R."/>
            <person name="Gardiner D.M."/>
            <person name="Goff S."/>
            <person name="Hammond-Kosack K.E."/>
            <person name="Hilburn K."/>
            <person name="Hua-Van A."/>
            <person name="Jonkers W."/>
            <person name="Kazan K."/>
            <person name="Kodira C.D."/>
            <person name="Koehrsen M."/>
            <person name="Kumar L."/>
            <person name="Lee Y.H."/>
            <person name="Li L."/>
            <person name="Manners J.M."/>
            <person name="Miranda-Saavedra D."/>
            <person name="Mukherjee M."/>
            <person name="Park G."/>
            <person name="Park J."/>
            <person name="Park S.Y."/>
            <person name="Proctor R.H."/>
            <person name="Regev A."/>
            <person name="Ruiz-Roldan M.C."/>
            <person name="Sain D."/>
            <person name="Sakthikumar S."/>
            <person name="Sykes S."/>
            <person name="Schwartz D.C."/>
            <person name="Turgeon B.G."/>
            <person name="Wapinski I."/>
            <person name="Yoder O."/>
            <person name="Young S."/>
            <person name="Zeng Q."/>
            <person name="Zhou S."/>
            <person name="Galagan J."/>
            <person name="Cuomo C.A."/>
            <person name="Kistler H.C."/>
            <person name="Rep M."/>
        </authorList>
    </citation>
    <scope>GENOME REANNOTATION</scope>
    <source>
        <strain evidence="3">ATCC MYA-4620 / CBS 123657 / FGSC 9075 / NRRL 31084 / PH-1</strain>
        <strain evidence="2">PH-1 / ATCC MYA-4620 / FGSC 9075 / NRRL 31084</strain>
    </source>
</reference>
<name>A0A098DE78_GIBZE</name>